<dbReference type="EMBL" id="CP016312">
    <property type="protein sequence ID" value="APD08293.1"/>
    <property type="molecule type" value="Genomic_DNA"/>
</dbReference>
<dbReference type="InterPro" id="IPR012000">
    <property type="entry name" value="Thiamin_PyroP_enz_cen_dom"/>
</dbReference>
<evidence type="ECO:0000256" key="1">
    <source>
        <dbReference type="ARBA" id="ARBA00007812"/>
    </source>
</evidence>
<dbReference type="CDD" id="cd02002">
    <property type="entry name" value="TPP_BFDC"/>
    <property type="match status" value="1"/>
</dbReference>
<name>A0A1J0LS48_THEBO</name>
<dbReference type="Gene3D" id="3.40.50.1220">
    <property type="entry name" value="TPP-binding domain"/>
    <property type="match status" value="1"/>
</dbReference>
<dbReference type="InterPro" id="IPR011766">
    <property type="entry name" value="TPP_enzyme_TPP-bd"/>
</dbReference>
<dbReference type="GO" id="GO:0003984">
    <property type="term" value="F:acetolactate synthase activity"/>
    <property type="evidence" value="ECO:0007669"/>
    <property type="project" value="TreeGrafter"/>
</dbReference>
<reference evidence="9" key="1">
    <citation type="submission" date="2016-06" db="EMBL/GenBank/DDBJ databases">
        <title>Whole genome sequencing of Thermus brockianus strain GE-1.</title>
        <authorList>
            <person name="Schaefers C."/>
            <person name="Blank S."/>
            <person name="Wiebusch S."/>
            <person name="Elleuche S."/>
            <person name="Antranikian G."/>
        </authorList>
    </citation>
    <scope>NUCLEOTIDE SEQUENCE [LARGE SCALE GENOMIC DNA]</scope>
    <source>
        <strain evidence="9">GE-1</strain>
    </source>
</reference>
<evidence type="ECO:0000256" key="3">
    <source>
        <dbReference type="RuleBase" id="RU362132"/>
    </source>
</evidence>
<evidence type="ECO:0000313" key="10">
    <source>
        <dbReference type="Proteomes" id="UP000831120"/>
    </source>
</evidence>
<protein>
    <submittedName>
        <fullName evidence="7">Acetolactate synthase large subunit</fullName>
    </submittedName>
    <submittedName>
        <fullName evidence="8">Benzoylformate decarboxylase</fullName>
    </submittedName>
</protein>
<keyword evidence="10" id="KW-1185">Reference proteome</keyword>
<dbReference type="GO" id="GO:0050660">
    <property type="term" value="F:flavin adenine dinucleotide binding"/>
    <property type="evidence" value="ECO:0007669"/>
    <property type="project" value="TreeGrafter"/>
</dbReference>
<dbReference type="InterPro" id="IPR029035">
    <property type="entry name" value="DHS-like_NAD/FAD-binding_dom"/>
</dbReference>
<dbReference type="GO" id="GO:0030976">
    <property type="term" value="F:thiamine pyrophosphate binding"/>
    <property type="evidence" value="ECO:0007669"/>
    <property type="project" value="InterPro"/>
</dbReference>
<dbReference type="OrthoDB" id="4494979at2"/>
<evidence type="ECO:0000313" key="7">
    <source>
        <dbReference type="EMBL" id="APD08293.1"/>
    </source>
</evidence>
<dbReference type="InterPro" id="IPR029061">
    <property type="entry name" value="THDP-binding"/>
</dbReference>
<dbReference type="InterPro" id="IPR012001">
    <property type="entry name" value="Thiamin_PyroP_enz_TPP-bd_dom"/>
</dbReference>
<evidence type="ECO:0000259" key="5">
    <source>
        <dbReference type="Pfam" id="PF02775"/>
    </source>
</evidence>
<dbReference type="Proteomes" id="UP000182993">
    <property type="component" value="Chromosome"/>
</dbReference>
<feature type="domain" description="Thiamine pyrophosphate enzyme central" evidence="4">
    <location>
        <begin position="182"/>
        <end position="302"/>
    </location>
</feature>
<keyword evidence="2 3" id="KW-0786">Thiamine pyrophosphate</keyword>
<evidence type="ECO:0000259" key="4">
    <source>
        <dbReference type="Pfam" id="PF00205"/>
    </source>
</evidence>
<dbReference type="Pfam" id="PF02776">
    <property type="entry name" value="TPP_enzyme_N"/>
    <property type="match status" value="1"/>
</dbReference>
<evidence type="ECO:0000313" key="8">
    <source>
        <dbReference type="EMBL" id="BDG16369.1"/>
    </source>
</evidence>
<dbReference type="KEGG" id="tbc:A0O31_00061"/>
<evidence type="ECO:0000259" key="6">
    <source>
        <dbReference type="Pfam" id="PF02776"/>
    </source>
</evidence>
<dbReference type="PANTHER" id="PTHR18968:SF133">
    <property type="entry name" value="BENZOYLFORMATE DECARBOXYLASE"/>
    <property type="match status" value="1"/>
</dbReference>
<sequence length="521" mass="54861">MTARESAHRWLKERGIPWVFGNPGSTEIPFLLGLEEVAGYVLALHEGVAVAMAEGYAQASGQVAVVNLHAAPGLGNAIGALYTARKNRSPLLVTVGQQDRRHLFRDPLLSGPLVEMAHPVAKVAFSVERGADLPEALERAYHLALTPPRGPVVVAIPMDLWEEEAPPPRCKALHLPGMAQGLEALAESLDRATRPALVLGGGADTPLARQAAFRLAEALEAPVFSDPISPRHPFPTQHPLYRGVLPPVAQRIRGILEAFDAVLVAGAPCFLLYPYSPGPAVPTGTRVFLLTDDPEEAARAEAQEVYLGHVALGLEFLSQRVRPRAGAPPQGVFAPLPTPQSPSGRLNPPYAAARLAQALSPRFVVDEAISLSGVFRRHLRQEGGGYLHGASGGLGFAAPAALGAALAGQRAAAVVGEGSFLFAPQVLYTARELRADVVFVVLNNGGYGILKGFAQSLYPGQAERVPGLALSGVDFCQLAQAFGVPAARVEDPEGLEAALASLPSGPFLLEVVVDPTPHPAF</sequence>
<dbReference type="EMBL" id="AP025593">
    <property type="protein sequence ID" value="BDG16369.1"/>
    <property type="molecule type" value="Genomic_DNA"/>
</dbReference>
<dbReference type="Gene3D" id="3.40.50.970">
    <property type="match status" value="2"/>
</dbReference>
<dbReference type="SUPFAM" id="SSF52467">
    <property type="entry name" value="DHS-like NAD/FAD-binding domain"/>
    <property type="match status" value="1"/>
</dbReference>
<feature type="domain" description="Thiamine pyrophosphate enzyme TPP-binding" evidence="5">
    <location>
        <begin position="383"/>
        <end position="511"/>
    </location>
</feature>
<organism evidence="7 9">
    <name type="scientific">Thermus brockianus</name>
    <dbReference type="NCBI Taxonomy" id="56956"/>
    <lineage>
        <taxon>Bacteria</taxon>
        <taxon>Thermotogati</taxon>
        <taxon>Deinococcota</taxon>
        <taxon>Deinococci</taxon>
        <taxon>Thermales</taxon>
        <taxon>Thermaceae</taxon>
        <taxon>Thermus</taxon>
    </lineage>
</organism>
<dbReference type="InterPro" id="IPR045229">
    <property type="entry name" value="TPP_enz"/>
</dbReference>
<dbReference type="PANTHER" id="PTHR18968">
    <property type="entry name" value="THIAMINE PYROPHOSPHATE ENZYMES"/>
    <property type="match status" value="1"/>
</dbReference>
<dbReference type="SUPFAM" id="SSF52518">
    <property type="entry name" value="Thiamin diphosphate-binding fold (THDP-binding)"/>
    <property type="match status" value="2"/>
</dbReference>
<reference evidence="7" key="2">
    <citation type="journal article" date="2017" name="Stand. Genomic Sci.">
        <title>Complete genome sequence of Thermus brockianus GE-1 reveals key enzymes of xylan/xylose metabolism.</title>
        <authorList>
            <person name="Schaefers C."/>
            <person name="Blank S."/>
            <person name="Wiebusch S."/>
            <person name="Elleuche S."/>
            <person name="Antranikian G."/>
        </authorList>
    </citation>
    <scope>NUCLEOTIDE SEQUENCE</scope>
    <source>
        <strain evidence="7">GE-1</strain>
    </source>
</reference>
<dbReference type="AlphaFoldDB" id="A0A1J0LS48"/>
<evidence type="ECO:0000256" key="2">
    <source>
        <dbReference type="ARBA" id="ARBA00023052"/>
    </source>
</evidence>
<gene>
    <name evidence="8" type="primary">mdlC</name>
    <name evidence="7" type="ORF">A0O31_00061</name>
    <name evidence="8" type="ORF">TbrSNM41_11030</name>
</gene>
<dbReference type="CDD" id="cd07035">
    <property type="entry name" value="TPP_PYR_POX_like"/>
    <property type="match status" value="1"/>
</dbReference>
<reference evidence="8 10" key="3">
    <citation type="journal article" date="2022" name="Microbiol. Resour. Announc.">
        <title>Complete Genome Sequences of Thermus Strains Isolated from Senami Hot Spring in Japan.</title>
        <authorList>
            <person name="Miyazaki K."/>
        </authorList>
    </citation>
    <scope>NUCLEOTIDE SEQUENCE [LARGE SCALE GENOMIC DNA]</scope>
    <source>
        <strain evidence="8 10">SNM4-1</strain>
    </source>
</reference>
<evidence type="ECO:0000313" key="9">
    <source>
        <dbReference type="Proteomes" id="UP000182993"/>
    </source>
</evidence>
<dbReference type="RefSeq" id="WP_038050607.1">
    <property type="nucleotide sequence ID" value="NZ_AP025593.1"/>
</dbReference>
<dbReference type="Pfam" id="PF00205">
    <property type="entry name" value="TPP_enzyme_M"/>
    <property type="match status" value="1"/>
</dbReference>
<dbReference type="Proteomes" id="UP000831120">
    <property type="component" value="Chromosome"/>
</dbReference>
<dbReference type="Pfam" id="PF02775">
    <property type="entry name" value="TPP_enzyme_C"/>
    <property type="match status" value="1"/>
</dbReference>
<dbReference type="GO" id="GO:0000287">
    <property type="term" value="F:magnesium ion binding"/>
    <property type="evidence" value="ECO:0007669"/>
    <property type="project" value="InterPro"/>
</dbReference>
<comment type="similarity">
    <text evidence="1 3">Belongs to the TPP enzyme family.</text>
</comment>
<accession>A0A1J0LS48</accession>
<proteinExistence type="inferred from homology"/>
<dbReference type="STRING" id="56956.A0O31_00061"/>
<feature type="domain" description="Thiamine pyrophosphate enzyme N-terminal TPP-binding" evidence="6">
    <location>
        <begin position="1"/>
        <end position="102"/>
    </location>
</feature>